<name>A0AAJ6B003_9HYPH</name>
<organism evidence="2 3">
    <name type="scientific">Candidatus Devosia phytovorans</name>
    <dbReference type="NCBI Taxonomy" id="3121372"/>
    <lineage>
        <taxon>Bacteria</taxon>
        <taxon>Pseudomonadati</taxon>
        <taxon>Pseudomonadota</taxon>
        <taxon>Alphaproteobacteria</taxon>
        <taxon>Hyphomicrobiales</taxon>
        <taxon>Devosiaceae</taxon>
        <taxon>Devosia</taxon>
    </lineage>
</organism>
<proteinExistence type="predicted"/>
<protein>
    <recommendedName>
        <fullName evidence="4">AbrB/MazE/SpoVT family DNA-binding domain-containing protein</fullName>
    </recommendedName>
</protein>
<dbReference type="EMBL" id="CP119312">
    <property type="protein sequence ID" value="WEK03008.1"/>
    <property type="molecule type" value="Genomic_DNA"/>
</dbReference>
<evidence type="ECO:0000256" key="1">
    <source>
        <dbReference type="SAM" id="MobiDB-lite"/>
    </source>
</evidence>
<evidence type="ECO:0000313" key="2">
    <source>
        <dbReference type="EMBL" id="WEK03008.1"/>
    </source>
</evidence>
<reference evidence="2" key="1">
    <citation type="submission" date="2023-03" db="EMBL/GenBank/DDBJ databases">
        <title>Andean soil-derived lignocellulolytic bacterial consortium as a source of novel taxa and putative plastic-active enzymes.</title>
        <authorList>
            <person name="Diaz-Garcia L."/>
            <person name="Chuvochina M."/>
            <person name="Feuerriegel G."/>
            <person name="Bunk B."/>
            <person name="Sproer C."/>
            <person name="Streit W.R."/>
            <person name="Rodriguez L.M."/>
            <person name="Overmann J."/>
            <person name="Jimenez D.J."/>
        </authorList>
    </citation>
    <scope>NUCLEOTIDE SEQUENCE</scope>
    <source>
        <strain evidence="2">MAG 4196</strain>
    </source>
</reference>
<dbReference type="SUPFAM" id="SSF89447">
    <property type="entry name" value="AbrB/MazE/MraZ-like"/>
    <property type="match status" value="1"/>
</dbReference>
<evidence type="ECO:0008006" key="4">
    <source>
        <dbReference type="Google" id="ProtNLM"/>
    </source>
</evidence>
<accession>A0AAJ6B003</accession>
<dbReference type="Gene3D" id="2.10.260.10">
    <property type="match status" value="1"/>
</dbReference>
<dbReference type="AlphaFoldDB" id="A0AAJ6B003"/>
<sequence>MNEIITRIVKEGDRQIVEIPKELGVADAEVTIEVSGDVITIRPKREKRMTLREALDAMQPLTEEEWPDVTDDDLGPLRDIKL</sequence>
<feature type="region of interest" description="Disordered" evidence="1">
    <location>
        <begin position="62"/>
        <end position="82"/>
    </location>
</feature>
<feature type="compositionally biased region" description="Acidic residues" evidence="1">
    <location>
        <begin position="62"/>
        <end position="74"/>
    </location>
</feature>
<dbReference type="InterPro" id="IPR037914">
    <property type="entry name" value="SpoVT-AbrB_sf"/>
</dbReference>
<gene>
    <name evidence="2" type="ORF">P0Y65_12415</name>
</gene>
<dbReference type="Proteomes" id="UP001217476">
    <property type="component" value="Chromosome"/>
</dbReference>
<evidence type="ECO:0000313" key="3">
    <source>
        <dbReference type="Proteomes" id="UP001217476"/>
    </source>
</evidence>